<reference evidence="2 3" key="1">
    <citation type="submission" date="2016-10" db="EMBL/GenBank/DDBJ databases">
        <title>Pseudoalteromonas amylolytica sp. nov., isolated from the surface seawater.</title>
        <authorList>
            <person name="Wu Y.-H."/>
            <person name="Cheng H."/>
            <person name="Jin X.-B."/>
            <person name="Wang C.-S."/>
            <person name="Xu X.-W."/>
        </authorList>
    </citation>
    <scope>NUCLEOTIDE SEQUENCE [LARGE SCALE GENOMIC DNA]</scope>
    <source>
        <strain evidence="2 3">JCM 12483</strain>
    </source>
</reference>
<evidence type="ECO:0000313" key="2">
    <source>
        <dbReference type="EMBL" id="OHU94984.1"/>
    </source>
</evidence>
<dbReference type="EMBL" id="MNAN01000032">
    <property type="protein sequence ID" value="OHU94984.1"/>
    <property type="molecule type" value="Genomic_DNA"/>
</dbReference>
<keyword evidence="1" id="KW-1133">Transmembrane helix</keyword>
<evidence type="ECO:0000256" key="1">
    <source>
        <dbReference type="SAM" id="Phobius"/>
    </source>
</evidence>
<dbReference type="Proteomes" id="UP000180253">
    <property type="component" value="Unassembled WGS sequence"/>
</dbReference>
<name>A0A1S1N1P4_9GAMM</name>
<dbReference type="STRING" id="327939.BIW53_13285"/>
<keyword evidence="1" id="KW-0812">Transmembrane</keyword>
<feature type="transmembrane region" description="Helical" evidence="1">
    <location>
        <begin position="7"/>
        <end position="29"/>
    </location>
</feature>
<proteinExistence type="predicted"/>
<keyword evidence="1" id="KW-0472">Membrane</keyword>
<organism evidence="2 3">
    <name type="scientific">Pseudoalteromonas byunsanensis</name>
    <dbReference type="NCBI Taxonomy" id="327939"/>
    <lineage>
        <taxon>Bacteria</taxon>
        <taxon>Pseudomonadati</taxon>
        <taxon>Pseudomonadota</taxon>
        <taxon>Gammaproteobacteria</taxon>
        <taxon>Alteromonadales</taxon>
        <taxon>Pseudoalteromonadaceae</taxon>
        <taxon>Pseudoalteromonas</taxon>
    </lineage>
</organism>
<keyword evidence="3" id="KW-1185">Reference proteome</keyword>
<feature type="transmembrane region" description="Helical" evidence="1">
    <location>
        <begin position="66"/>
        <end position="89"/>
    </location>
</feature>
<evidence type="ECO:0000313" key="3">
    <source>
        <dbReference type="Proteomes" id="UP000180253"/>
    </source>
</evidence>
<sequence>MFIQHSLLTKFILGAQLLNIVFIVLFWLLPIADVAYRPKETLILIIVLVLDILSLLGLFNRRLWSLKLIAGMSLARVLSISGATFSIELPSGIIMGASLEVSGYTLGINVWGLLLVGCAIVAYKQLAVSSAPAVKCSRFKT</sequence>
<dbReference type="RefSeq" id="WP_070992500.1">
    <property type="nucleotide sequence ID" value="NZ_CBCSHD010000018.1"/>
</dbReference>
<feature type="transmembrane region" description="Helical" evidence="1">
    <location>
        <begin position="41"/>
        <end position="59"/>
    </location>
</feature>
<feature type="transmembrane region" description="Helical" evidence="1">
    <location>
        <begin position="101"/>
        <end position="123"/>
    </location>
</feature>
<dbReference type="AlphaFoldDB" id="A0A1S1N1P4"/>
<protein>
    <submittedName>
        <fullName evidence="2">Uncharacterized protein</fullName>
    </submittedName>
</protein>
<accession>A0A1S1N1P4</accession>
<gene>
    <name evidence="2" type="ORF">BIW53_13285</name>
</gene>
<comment type="caution">
    <text evidence="2">The sequence shown here is derived from an EMBL/GenBank/DDBJ whole genome shotgun (WGS) entry which is preliminary data.</text>
</comment>